<dbReference type="RefSeq" id="WP_111322520.1">
    <property type="nucleotide sequence ID" value="NZ_BIFX01000001.1"/>
</dbReference>
<dbReference type="InterPro" id="IPR000979">
    <property type="entry name" value="Phosphodiesterase_MJ0936/Vps29"/>
</dbReference>
<dbReference type="InterPro" id="IPR024654">
    <property type="entry name" value="Calcineurin-like_PHP_lpxH"/>
</dbReference>
<gene>
    <name evidence="4" type="ORF">EI42_02608</name>
</gene>
<reference evidence="4 5" key="1">
    <citation type="submission" date="2018-06" db="EMBL/GenBank/DDBJ databases">
        <title>Genomic Encyclopedia of Archaeal and Bacterial Type Strains, Phase II (KMG-II): from individual species to whole genera.</title>
        <authorList>
            <person name="Goeker M."/>
        </authorList>
    </citation>
    <scope>NUCLEOTIDE SEQUENCE [LARGE SCALE GENOMIC DNA]</scope>
    <source>
        <strain evidence="4 5">ATCC BAA-1881</strain>
    </source>
</reference>
<dbReference type="GO" id="GO:0046872">
    <property type="term" value="F:metal ion binding"/>
    <property type="evidence" value="ECO:0007669"/>
    <property type="project" value="UniProtKB-KW"/>
</dbReference>
<dbReference type="GO" id="GO:0016791">
    <property type="term" value="F:phosphatase activity"/>
    <property type="evidence" value="ECO:0007669"/>
    <property type="project" value="TreeGrafter"/>
</dbReference>
<dbReference type="SUPFAM" id="SSF56300">
    <property type="entry name" value="Metallo-dependent phosphatases"/>
    <property type="match status" value="1"/>
</dbReference>
<protein>
    <recommendedName>
        <fullName evidence="2">Phosphoesterase</fullName>
        <ecNumber evidence="2">3.1.4.-</ecNumber>
    </recommendedName>
</protein>
<keyword evidence="5" id="KW-1185">Reference proteome</keyword>
<dbReference type="PANTHER" id="PTHR42850">
    <property type="entry name" value="METALLOPHOSPHOESTERASE"/>
    <property type="match status" value="1"/>
</dbReference>
<feature type="domain" description="Calcineurin-like phosphoesterase" evidence="3">
    <location>
        <begin position="1"/>
        <end position="184"/>
    </location>
</feature>
<dbReference type="InterPro" id="IPR011152">
    <property type="entry name" value="Pesterase_MJ0912"/>
</dbReference>
<evidence type="ECO:0000256" key="2">
    <source>
        <dbReference type="RuleBase" id="RU362039"/>
    </source>
</evidence>
<evidence type="ECO:0000313" key="4">
    <source>
        <dbReference type="EMBL" id="PZW30634.1"/>
    </source>
</evidence>
<organism evidence="4 5">
    <name type="scientific">Thermosporothrix hazakensis</name>
    <dbReference type="NCBI Taxonomy" id="644383"/>
    <lineage>
        <taxon>Bacteria</taxon>
        <taxon>Bacillati</taxon>
        <taxon>Chloroflexota</taxon>
        <taxon>Ktedonobacteria</taxon>
        <taxon>Ktedonobacterales</taxon>
        <taxon>Thermosporotrichaceae</taxon>
        <taxon>Thermosporothrix</taxon>
    </lineage>
</organism>
<dbReference type="PIRSF" id="PIRSF000883">
    <property type="entry name" value="Pesterase_MJ0912"/>
    <property type="match status" value="1"/>
</dbReference>
<dbReference type="InterPro" id="IPR050126">
    <property type="entry name" value="Ap4A_hydrolase"/>
</dbReference>
<evidence type="ECO:0000259" key="3">
    <source>
        <dbReference type="Pfam" id="PF12850"/>
    </source>
</evidence>
<comment type="caution">
    <text evidence="4">The sequence shown here is derived from an EMBL/GenBank/DDBJ whole genome shotgun (WGS) entry which is preliminary data.</text>
</comment>
<dbReference type="Proteomes" id="UP000248806">
    <property type="component" value="Unassembled WGS sequence"/>
</dbReference>
<comment type="similarity">
    <text evidence="1 2">Belongs to the metallophosphoesterase superfamily. YfcE family.</text>
</comment>
<keyword evidence="2" id="KW-0479">Metal-binding</keyword>
<sequence length="246" mass="27679">MKVALIADIHGNRVALDAALADIKRSGADMIVCLGDVVGTGPQPQAVLERLQALACPVVMGNTDEWALRPALEQPEDEEARRIEELDLWSAQQLSTAEKEYIRSFQPVYRLELDGVSLLCFHGSPRSNMERVEAPMSDEELDGIFGGEQADIMAGGHTHRSLYRWYRGSVIVNPGSVGLPYTYDWQTRQIYNPALAEYALLTREKGTLQVDLRRVSYDLQDLQKAVKASGMPHADWWLNDWRPENR</sequence>
<dbReference type="NCBIfam" id="TIGR00040">
    <property type="entry name" value="yfcE"/>
    <property type="match status" value="1"/>
</dbReference>
<dbReference type="InterPro" id="IPR029052">
    <property type="entry name" value="Metallo-depent_PP-like"/>
</dbReference>
<dbReference type="Gene3D" id="3.60.21.10">
    <property type="match status" value="1"/>
</dbReference>
<evidence type="ECO:0000313" key="5">
    <source>
        <dbReference type="Proteomes" id="UP000248806"/>
    </source>
</evidence>
<name>A0A326ULT7_THEHA</name>
<dbReference type="EMBL" id="QKUF01000007">
    <property type="protein sequence ID" value="PZW30634.1"/>
    <property type="molecule type" value="Genomic_DNA"/>
</dbReference>
<dbReference type="PANTHER" id="PTHR42850:SF2">
    <property type="entry name" value="BLL5683 PROTEIN"/>
    <property type="match status" value="1"/>
</dbReference>
<dbReference type="OrthoDB" id="9813918at2"/>
<dbReference type="GO" id="GO:0005737">
    <property type="term" value="C:cytoplasm"/>
    <property type="evidence" value="ECO:0007669"/>
    <property type="project" value="TreeGrafter"/>
</dbReference>
<dbReference type="AlphaFoldDB" id="A0A326ULT7"/>
<proteinExistence type="inferred from homology"/>
<accession>A0A326ULT7</accession>
<dbReference type="Pfam" id="PF12850">
    <property type="entry name" value="Metallophos_2"/>
    <property type="match status" value="1"/>
</dbReference>
<dbReference type="EC" id="3.1.4.-" evidence="2"/>
<evidence type="ECO:0000256" key="1">
    <source>
        <dbReference type="ARBA" id="ARBA00008950"/>
    </source>
</evidence>
<comment type="cofactor">
    <cofactor evidence="2">
        <name>a divalent metal cation</name>
        <dbReference type="ChEBI" id="CHEBI:60240"/>
    </cofactor>
</comment>